<proteinExistence type="predicted"/>
<keyword evidence="8" id="KW-1185">Reference proteome</keyword>
<dbReference type="InterPro" id="IPR001789">
    <property type="entry name" value="Sig_transdc_resp-reg_receiver"/>
</dbReference>
<evidence type="ECO:0000256" key="3">
    <source>
        <dbReference type="ARBA" id="ARBA00023163"/>
    </source>
</evidence>
<dbReference type="PROSITE" id="PS50110">
    <property type="entry name" value="RESPONSE_REGULATORY"/>
    <property type="match status" value="1"/>
</dbReference>
<dbReference type="Pfam" id="PF00249">
    <property type="entry name" value="Myb_DNA-binding"/>
    <property type="match status" value="1"/>
</dbReference>
<protein>
    <recommendedName>
        <fullName evidence="6">Response regulatory domain-containing protein</fullName>
    </recommendedName>
</protein>
<dbReference type="EMBL" id="KB870806">
    <property type="protein sequence ID" value="EOA34580.1"/>
    <property type="molecule type" value="Genomic_DNA"/>
</dbReference>
<dbReference type="Gene3D" id="3.40.50.2300">
    <property type="match status" value="1"/>
</dbReference>
<name>R0I914_9BRAS</name>
<keyword evidence="3" id="KW-0804">Transcription</keyword>
<organism evidence="7 8">
    <name type="scientific">Capsella rubella</name>
    <dbReference type="NCBI Taxonomy" id="81985"/>
    <lineage>
        <taxon>Eukaryota</taxon>
        <taxon>Viridiplantae</taxon>
        <taxon>Streptophyta</taxon>
        <taxon>Embryophyta</taxon>
        <taxon>Tracheophyta</taxon>
        <taxon>Spermatophyta</taxon>
        <taxon>Magnoliopsida</taxon>
        <taxon>eudicotyledons</taxon>
        <taxon>Gunneridae</taxon>
        <taxon>Pentapetalae</taxon>
        <taxon>rosids</taxon>
        <taxon>malvids</taxon>
        <taxon>Brassicales</taxon>
        <taxon>Brassicaceae</taxon>
        <taxon>Camelineae</taxon>
        <taxon>Capsella</taxon>
    </lineage>
</organism>
<dbReference type="Gene3D" id="1.10.10.60">
    <property type="entry name" value="Homeodomain-like"/>
    <property type="match status" value="1"/>
</dbReference>
<keyword evidence="4" id="KW-0539">Nucleus</keyword>
<evidence type="ECO:0000313" key="7">
    <source>
        <dbReference type="EMBL" id="EOA34580.1"/>
    </source>
</evidence>
<dbReference type="Proteomes" id="UP000029121">
    <property type="component" value="Unassembled WGS sequence"/>
</dbReference>
<dbReference type="GO" id="GO:0005634">
    <property type="term" value="C:nucleus"/>
    <property type="evidence" value="ECO:0007669"/>
    <property type="project" value="UniProtKB-SubCell"/>
</dbReference>
<dbReference type="GO" id="GO:0003677">
    <property type="term" value="F:DNA binding"/>
    <property type="evidence" value="ECO:0007669"/>
    <property type="project" value="InterPro"/>
</dbReference>
<dbReference type="Pfam" id="PF00072">
    <property type="entry name" value="Response_reg"/>
    <property type="match status" value="1"/>
</dbReference>
<dbReference type="NCBIfam" id="TIGR01557">
    <property type="entry name" value="myb_SHAQKYF"/>
    <property type="match status" value="1"/>
</dbReference>
<sequence length="681" mass="77491">MAENVIPQCVNDIFILLIDHDATSVASLTSMLEQFSKRVMSVDAASKALSMIEKQKKDIGIVIANIEMPQIDSHSFLTALLQRNIPLILINPEIRTKKPSDLLKNSACFSLDKPISEIDIKNMWQRVLSRQSQEFKKINMAENQENAIDKDIDEIENFRASLKRQRTSQASLLGQRNFIKPYTTSEAYHKRKGMANIEWKTKPCYQNEVENRRKEWMKVDDNVGRRMSLWTNERHMKFLAAISILGDNDLRPKSILEIMNDPNLTQRQIASHLQKYKAQIERISDVLPRNEWKSTDKTIEYPSDYDYPFKASYLTKNVIASNSLWCCLRKKNLSSSSSINQFSLKNPIDARKKSMPKLHRGKKLDLSNHSHSGNILNKSSMNVDYVPSTISSNLAYDNYPIDNANHIGMVSTGVGSEILPMISNLPNTCASQMETARISIPHYDPNPLHPHNLVLETSVNQIDLDFTSIPDSFFPQADSCNLEENYFLPNNIMSPLETNIDQMNLAPSIENHSHHGINIIQSEVDNPIDIGFSEVSILPQEESTNHMGIVSCETNMSNFETNANEDFDIPIEDLISFDTDIEKDMASWLEESGFSERNNHLSQSYLNHNVAFRKPMDSTPDTSVVGHDQSIAMNMGSARMPHNTMESSEYHNAEAGKQNDNIEGGGDFEDYRDYIDWIDEE</sequence>
<feature type="non-terminal residue" evidence="7">
    <location>
        <position position="681"/>
    </location>
</feature>
<gene>
    <name evidence="7" type="ORF">CARUB_v10022138mg</name>
</gene>
<evidence type="ECO:0000256" key="5">
    <source>
        <dbReference type="PROSITE-ProRule" id="PRU00169"/>
    </source>
</evidence>
<evidence type="ECO:0000256" key="4">
    <source>
        <dbReference type="ARBA" id="ARBA00023242"/>
    </source>
</evidence>
<keyword evidence="2" id="KW-0805">Transcription regulation</keyword>
<dbReference type="GO" id="GO:0000160">
    <property type="term" value="P:phosphorelay signal transduction system"/>
    <property type="evidence" value="ECO:0007669"/>
    <property type="project" value="InterPro"/>
</dbReference>
<dbReference type="PANTHER" id="PTHR43367">
    <property type="match status" value="1"/>
</dbReference>
<feature type="domain" description="Response regulatory" evidence="6">
    <location>
        <begin position="14"/>
        <end position="128"/>
    </location>
</feature>
<dbReference type="CDD" id="cd17584">
    <property type="entry name" value="REC_typeB_ARR-like"/>
    <property type="match status" value="1"/>
</dbReference>
<dbReference type="InterPro" id="IPR011006">
    <property type="entry name" value="CheY-like_superfamily"/>
</dbReference>
<dbReference type="STRING" id="81985.R0I914"/>
<evidence type="ECO:0000256" key="2">
    <source>
        <dbReference type="ARBA" id="ARBA00023015"/>
    </source>
</evidence>
<dbReference type="AlphaFoldDB" id="R0I914"/>
<dbReference type="PANTHER" id="PTHR43367:SF1">
    <property type="entry name" value="TWO-COMPONENT RESPONSE REGULATOR-LIKE APRR6-RELATED"/>
    <property type="match status" value="1"/>
</dbReference>
<dbReference type="InterPro" id="IPR001005">
    <property type="entry name" value="SANT/Myb"/>
</dbReference>
<comment type="caution">
    <text evidence="5">Lacks conserved residue(s) required for the propagation of feature annotation.</text>
</comment>
<dbReference type="InterPro" id="IPR006447">
    <property type="entry name" value="Myb_dom_plants"/>
</dbReference>
<evidence type="ECO:0000313" key="8">
    <source>
        <dbReference type="Proteomes" id="UP000029121"/>
    </source>
</evidence>
<dbReference type="SUPFAM" id="SSF52172">
    <property type="entry name" value="CheY-like"/>
    <property type="match status" value="1"/>
</dbReference>
<dbReference type="SUPFAM" id="SSF46689">
    <property type="entry name" value="Homeodomain-like"/>
    <property type="match status" value="1"/>
</dbReference>
<dbReference type="FunFam" id="1.10.10.60:FF:000007">
    <property type="entry name" value="Two-component response regulator"/>
    <property type="match status" value="1"/>
</dbReference>
<comment type="subcellular location">
    <subcellularLocation>
        <location evidence="1">Nucleus</location>
    </subcellularLocation>
</comment>
<reference evidence="8" key="1">
    <citation type="journal article" date="2013" name="Nat. Genet.">
        <title>The Capsella rubella genome and the genomic consequences of rapid mating system evolution.</title>
        <authorList>
            <person name="Slotte T."/>
            <person name="Hazzouri K.M."/>
            <person name="Agren J.A."/>
            <person name="Koenig D."/>
            <person name="Maumus F."/>
            <person name="Guo Y.L."/>
            <person name="Steige K."/>
            <person name="Platts A.E."/>
            <person name="Escobar J.S."/>
            <person name="Newman L.K."/>
            <person name="Wang W."/>
            <person name="Mandakova T."/>
            <person name="Vello E."/>
            <person name="Smith L.M."/>
            <person name="Henz S.R."/>
            <person name="Steffen J."/>
            <person name="Takuno S."/>
            <person name="Brandvain Y."/>
            <person name="Coop G."/>
            <person name="Andolfatto P."/>
            <person name="Hu T.T."/>
            <person name="Blanchette M."/>
            <person name="Clark R.M."/>
            <person name="Quesneville H."/>
            <person name="Nordborg M."/>
            <person name="Gaut B.S."/>
            <person name="Lysak M.A."/>
            <person name="Jenkins J."/>
            <person name="Grimwood J."/>
            <person name="Chapman J."/>
            <person name="Prochnik S."/>
            <person name="Shu S."/>
            <person name="Rokhsar D."/>
            <person name="Schmutz J."/>
            <person name="Weigel D."/>
            <person name="Wright S.I."/>
        </authorList>
    </citation>
    <scope>NUCLEOTIDE SEQUENCE [LARGE SCALE GENOMIC DNA]</scope>
    <source>
        <strain evidence="8">cv. Monte Gargano</strain>
    </source>
</reference>
<dbReference type="InterPro" id="IPR009057">
    <property type="entry name" value="Homeodomain-like_sf"/>
</dbReference>
<evidence type="ECO:0000259" key="6">
    <source>
        <dbReference type="PROSITE" id="PS50110"/>
    </source>
</evidence>
<accession>R0I914</accession>
<dbReference type="eggNOG" id="KOG1601">
    <property type="taxonomic scope" value="Eukaryota"/>
</dbReference>
<evidence type="ECO:0000256" key="1">
    <source>
        <dbReference type="ARBA" id="ARBA00004123"/>
    </source>
</evidence>